<keyword evidence="2" id="KW-1185">Reference proteome</keyword>
<reference evidence="1 2" key="1">
    <citation type="submission" date="2022-11" db="EMBL/GenBank/DDBJ databases">
        <title>Acinetobacter entericus sp. nov., isolated from the gut of the plastic-eating larvae of the Coleoptera insect Zophobas atratus.</title>
        <authorList>
            <person name="Dong X."/>
            <person name="Yang Y."/>
        </authorList>
    </citation>
    <scope>NUCLEOTIDE SEQUENCE [LARGE SCALE GENOMIC DNA]</scope>
    <source>
        <strain evidence="1 2">BIT-DXN8</strain>
    </source>
</reference>
<comment type="caution">
    <text evidence="1">The sequence shown here is derived from an EMBL/GenBank/DDBJ whole genome shotgun (WGS) entry which is preliminary data.</text>
</comment>
<evidence type="ECO:0000313" key="1">
    <source>
        <dbReference type="EMBL" id="MCW8041196.1"/>
    </source>
</evidence>
<proteinExistence type="predicted"/>
<organism evidence="1 2">
    <name type="scientific">Acinetobacter entericus</name>
    <dbReference type="NCBI Taxonomy" id="2989714"/>
    <lineage>
        <taxon>Bacteria</taxon>
        <taxon>Pseudomonadati</taxon>
        <taxon>Pseudomonadota</taxon>
        <taxon>Gammaproteobacteria</taxon>
        <taxon>Moraxellales</taxon>
        <taxon>Moraxellaceae</taxon>
        <taxon>Acinetobacter</taxon>
    </lineage>
</organism>
<name>A0ABT3NNQ3_9GAMM</name>
<protein>
    <submittedName>
        <fullName evidence="1">Uncharacterized protein</fullName>
    </submittedName>
</protein>
<gene>
    <name evidence="1" type="ORF">OKC24_18920</name>
</gene>
<dbReference type="EMBL" id="JAPEQW010000059">
    <property type="protein sequence ID" value="MCW8041196.1"/>
    <property type="molecule type" value="Genomic_DNA"/>
</dbReference>
<accession>A0ABT3NNQ3</accession>
<dbReference type="RefSeq" id="WP_265466208.1">
    <property type="nucleotide sequence ID" value="NZ_JAPEQW010000059.1"/>
</dbReference>
<evidence type="ECO:0000313" key="2">
    <source>
        <dbReference type="Proteomes" id="UP001209682"/>
    </source>
</evidence>
<dbReference type="Proteomes" id="UP001209682">
    <property type="component" value="Unassembled WGS sequence"/>
</dbReference>
<sequence length="53" mass="5891">MTAKLAQLVEHRRAVLRKAAKPQPMPVDAYAASVKVNFVAVLERHFYKLKGAA</sequence>